<dbReference type="Gene3D" id="3.40.390.10">
    <property type="entry name" value="Collagenase (Catalytic Domain)"/>
    <property type="match status" value="1"/>
</dbReference>
<accession>A0ABP4ESU2</accession>
<evidence type="ECO:0000313" key="3">
    <source>
        <dbReference type="Proteomes" id="UP001499979"/>
    </source>
</evidence>
<protein>
    <recommendedName>
        <fullName evidence="1">DUF3152 domain-containing protein</fullName>
    </recommendedName>
</protein>
<reference evidence="3" key="1">
    <citation type="journal article" date="2019" name="Int. J. Syst. Evol. Microbiol.">
        <title>The Global Catalogue of Microorganisms (GCM) 10K type strain sequencing project: providing services to taxonomists for standard genome sequencing and annotation.</title>
        <authorList>
            <consortium name="The Broad Institute Genomics Platform"/>
            <consortium name="The Broad Institute Genome Sequencing Center for Infectious Disease"/>
            <person name="Wu L."/>
            <person name="Ma J."/>
        </authorList>
    </citation>
    <scope>NUCLEOTIDE SEQUENCE [LARGE SCALE GENOMIC DNA]</scope>
    <source>
        <strain evidence="3">JCM 11813</strain>
    </source>
</reference>
<sequence>MRVPEVGSGNFDIAKGASNPTGSGATVTYSVGVEGGLPMPTAVVARIVDRVLADPRGWTAVDGRAVQRVDSGATIQVRLATPETVDSLCAPLDTGGRLSCRVGESVVLNAWRWVHGADSYGDDLKAYRSYMVNHEFGHALGYAHEDCGSPGELAPVVVQQTKGLDGCRANPWPAVTHA</sequence>
<dbReference type="Proteomes" id="UP001499979">
    <property type="component" value="Unassembled WGS sequence"/>
</dbReference>
<organism evidence="2 3">
    <name type="scientific">Nocardioides aquiterrae</name>
    <dbReference type="NCBI Taxonomy" id="203799"/>
    <lineage>
        <taxon>Bacteria</taxon>
        <taxon>Bacillati</taxon>
        <taxon>Actinomycetota</taxon>
        <taxon>Actinomycetes</taxon>
        <taxon>Propionibacteriales</taxon>
        <taxon>Nocardioidaceae</taxon>
        <taxon>Nocardioides</taxon>
    </lineage>
</organism>
<comment type="caution">
    <text evidence="2">The sequence shown here is derived from an EMBL/GenBank/DDBJ whole genome shotgun (WGS) entry which is preliminary data.</text>
</comment>
<feature type="domain" description="DUF3152" evidence="1">
    <location>
        <begin position="3"/>
        <end position="165"/>
    </location>
</feature>
<dbReference type="Pfam" id="PF11350">
    <property type="entry name" value="DUF3152"/>
    <property type="match status" value="1"/>
</dbReference>
<proteinExistence type="predicted"/>
<evidence type="ECO:0000313" key="2">
    <source>
        <dbReference type="EMBL" id="GAA1130001.1"/>
    </source>
</evidence>
<dbReference type="InterPro" id="IPR024079">
    <property type="entry name" value="MetalloPept_cat_dom_sf"/>
</dbReference>
<dbReference type="SUPFAM" id="SSF55486">
    <property type="entry name" value="Metalloproteases ('zincins'), catalytic domain"/>
    <property type="match status" value="1"/>
</dbReference>
<gene>
    <name evidence="2" type="ORF">GCM10009606_07360</name>
</gene>
<dbReference type="InterPro" id="IPR022603">
    <property type="entry name" value="DUF3152"/>
</dbReference>
<dbReference type="EMBL" id="BAAAJE010000002">
    <property type="protein sequence ID" value="GAA1130001.1"/>
    <property type="molecule type" value="Genomic_DNA"/>
</dbReference>
<evidence type="ECO:0000259" key="1">
    <source>
        <dbReference type="Pfam" id="PF11350"/>
    </source>
</evidence>
<keyword evidence="3" id="KW-1185">Reference proteome</keyword>
<name>A0ABP4ESU2_9ACTN</name>